<name>A0ABS3X5I6_9ACTN</name>
<dbReference type="RefSeq" id="WP_209237713.1">
    <property type="nucleotide sequence ID" value="NZ_JADKMA010000007.1"/>
</dbReference>
<gene>
    <name evidence="2" type="ORF">ITI46_02625</name>
</gene>
<dbReference type="EMBL" id="JADKMA010000007">
    <property type="protein sequence ID" value="MBO8190608.1"/>
    <property type="molecule type" value="Genomic_DNA"/>
</dbReference>
<accession>A0ABS3X5I6</accession>
<feature type="region of interest" description="Disordered" evidence="1">
    <location>
        <begin position="37"/>
        <end position="71"/>
    </location>
</feature>
<sequence length="123" mass="12016">MHGGERTTRGERQALAVLVALLLALCGAVHLTGGAAASGTTTVSASAPAADAGPSHCHKSKDGGGALPAAPAAGQQQLLPLALPACLTPQSHSVIGAAHARPPVRGPAPIPPPTPVELSVLRV</sequence>
<feature type="compositionally biased region" description="Low complexity" evidence="1">
    <location>
        <begin position="37"/>
        <end position="55"/>
    </location>
</feature>
<proteinExistence type="predicted"/>
<reference evidence="2 3" key="1">
    <citation type="submission" date="2020-11" db="EMBL/GenBank/DDBJ databases">
        <title>Streptomyces spirodelae sp. nov., isolated from duckweed.</title>
        <authorList>
            <person name="Saimee Y."/>
            <person name="Duangmal K."/>
        </authorList>
    </citation>
    <scope>NUCLEOTIDE SEQUENCE [LARGE SCALE GENOMIC DNA]</scope>
    <source>
        <strain evidence="2 3">S16-07</strain>
    </source>
</reference>
<evidence type="ECO:0000256" key="1">
    <source>
        <dbReference type="SAM" id="MobiDB-lite"/>
    </source>
</evidence>
<evidence type="ECO:0000313" key="3">
    <source>
        <dbReference type="Proteomes" id="UP001519064"/>
    </source>
</evidence>
<evidence type="ECO:0000313" key="2">
    <source>
        <dbReference type="EMBL" id="MBO8190608.1"/>
    </source>
</evidence>
<evidence type="ECO:0008006" key="4">
    <source>
        <dbReference type="Google" id="ProtNLM"/>
    </source>
</evidence>
<dbReference type="Proteomes" id="UP001519064">
    <property type="component" value="Unassembled WGS sequence"/>
</dbReference>
<organism evidence="2 3">
    <name type="scientific">Streptomyces oryzae</name>
    <dbReference type="NCBI Taxonomy" id="1434886"/>
    <lineage>
        <taxon>Bacteria</taxon>
        <taxon>Bacillati</taxon>
        <taxon>Actinomycetota</taxon>
        <taxon>Actinomycetes</taxon>
        <taxon>Kitasatosporales</taxon>
        <taxon>Streptomycetaceae</taxon>
        <taxon>Streptomyces</taxon>
    </lineage>
</organism>
<comment type="caution">
    <text evidence="2">The sequence shown here is derived from an EMBL/GenBank/DDBJ whole genome shotgun (WGS) entry which is preliminary data.</text>
</comment>
<keyword evidence="3" id="KW-1185">Reference proteome</keyword>
<protein>
    <recommendedName>
        <fullName evidence="4">Lipoprotein</fullName>
    </recommendedName>
</protein>